<feature type="transmembrane region" description="Helical" evidence="10">
    <location>
        <begin position="346"/>
        <end position="366"/>
    </location>
</feature>
<evidence type="ECO:0000256" key="10">
    <source>
        <dbReference type="SAM" id="Phobius"/>
    </source>
</evidence>
<keyword evidence="5 10" id="KW-0472">Membrane</keyword>
<comment type="similarity">
    <text evidence="2">Belongs to the unc-93 family.</text>
</comment>
<dbReference type="InterPro" id="IPR010291">
    <property type="entry name" value="Ion_channel_UNC-93"/>
</dbReference>
<dbReference type="InterPro" id="IPR051617">
    <property type="entry name" value="UNC-93-like_regulator"/>
</dbReference>
<feature type="transmembrane region" description="Helical" evidence="10">
    <location>
        <begin position="242"/>
        <end position="260"/>
    </location>
</feature>
<accession>E2BAB4</accession>
<evidence type="ECO:0000256" key="2">
    <source>
        <dbReference type="ARBA" id="ARBA00009172"/>
    </source>
</evidence>
<dbReference type="Pfam" id="PF05978">
    <property type="entry name" value="UNC-93"/>
    <property type="match status" value="1"/>
</dbReference>
<dbReference type="PhylomeDB" id="E2BAB4"/>
<organism evidence="12">
    <name type="scientific">Harpegnathos saltator</name>
    <name type="common">Jerdon's jumping ant</name>
    <dbReference type="NCBI Taxonomy" id="610380"/>
    <lineage>
        <taxon>Eukaryota</taxon>
        <taxon>Metazoa</taxon>
        <taxon>Ecdysozoa</taxon>
        <taxon>Arthropoda</taxon>
        <taxon>Hexapoda</taxon>
        <taxon>Insecta</taxon>
        <taxon>Pterygota</taxon>
        <taxon>Neoptera</taxon>
        <taxon>Endopterygota</taxon>
        <taxon>Hymenoptera</taxon>
        <taxon>Apocrita</taxon>
        <taxon>Aculeata</taxon>
        <taxon>Formicoidea</taxon>
        <taxon>Formicidae</taxon>
        <taxon>Ponerinae</taxon>
        <taxon>Ponerini</taxon>
        <taxon>Harpegnathos</taxon>
    </lineage>
</organism>
<keyword evidence="6" id="KW-0325">Glycoprotein</keyword>
<feature type="transmembrane region" description="Helical" evidence="10">
    <location>
        <begin position="7"/>
        <end position="27"/>
    </location>
</feature>
<comment type="subcellular location">
    <subcellularLocation>
        <location evidence="1">Membrane</location>
        <topology evidence="1">Multi-pass membrane protein</topology>
    </subcellularLocation>
</comment>
<evidence type="ECO:0000313" key="11">
    <source>
        <dbReference type="EMBL" id="EFN87369.1"/>
    </source>
</evidence>
<evidence type="ECO:0000313" key="12">
    <source>
        <dbReference type="Proteomes" id="UP000008237"/>
    </source>
</evidence>
<gene>
    <name evidence="11" type="ORF">EAI_11393</name>
</gene>
<dbReference type="Gene3D" id="1.20.1250.20">
    <property type="entry name" value="MFS general substrate transporter like domains"/>
    <property type="match status" value="1"/>
</dbReference>
<evidence type="ECO:0000256" key="1">
    <source>
        <dbReference type="ARBA" id="ARBA00004141"/>
    </source>
</evidence>
<name>E2BAB4_HARSA</name>
<feature type="transmembrane region" description="Helical" evidence="10">
    <location>
        <begin position="171"/>
        <end position="190"/>
    </location>
</feature>
<feature type="transmembrane region" description="Helical" evidence="10">
    <location>
        <begin position="315"/>
        <end position="334"/>
    </location>
</feature>
<sequence>MIMDRAFLNVMILSWGFMLVFAAFQTMGNIEKTVLSSINQDNPNFTGDAYTSLAIIYAVFSICNWLAPSYISMTGPRVAILTGACCYVLFIASFFCPNDGLLYGMSAILGIGAALIWTGHGQYLTENSDSETMSRNAGIFWAIFQSSQFAGNLFVYFVFNSDKIDASRRRIVFSVLTALALVGTLVLAFLRKAPQKLSLGEAEGVSSADKELQLPEPVRDRPLVAAWQAFVDALKLFLTPRMLILSLTFIYTGLELTFYSGVYSSSVGFTVAMGEKRKSFVGLSGIFIGVGEVVGGAIFGILASKVSRNCSGSPVVLVGLVVHLFAFISIFLNLPNNAPFGDTDQTAHIISSPILAMAGSLALGFGDACYNTQIYSLLGVLFVKESAPAFALFKFCQSVAAAISFSYSTHAGLHIQLLVLFITIIFGTGAFWYVERTVKKSKNEDQPEVDPTLVEPTSGED</sequence>
<dbReference type="PANTHER" id="PTHR23294:SF0">
    <property type="entry name" value="UNC93-LIKE PROTEIN MFSD11"/>
    <property type="match status" value="1"/>
</dbReference>
<dbReference type="EMBL" id="GL446696">
    <property type="protein sequence ID" value="EFN87369.1"/>
    <property type="molecule type" value="Genomic_DNA"/>
</dbReference>
<dbReference type="FunCoup" id="E2BAB4">
    <property type="interactions" value="244"/>
</dbReference>
<dbReference type="OrthoDB" id="196103at2759"/>
<dbReference type="PANTHER" id="PTHR23294">
    <property type="entry name" value="ET TRANSLATION PRODUCT-RELATED"/>
    <property type="match status" value="1"/>
</dbReference>
<evidence type="ECO:0000256" key="9">
    <source>
        <dbReference type="SAM" id="MobiDB-lite"/>
    </source>
</evidence>
<dbReference type="InterPro" id="IPR036259">
    <property type="entry name" value="MFS_trans_sf"/>
</dbReference>
<evidence type="ECO:0000256" key="4">
    <source>
        <dbReference type="ARBA" id="ARBA00022989"/>
    </source>
</evidence>
<dbReference type="AlphaFoldDB" id="E2BAB4"/>
<dbReference type="SUPFAM" id="SSF103473">
    <property type="entry name" value="MFS general substrate transporter"/>
    <property type="match status" value="1"/>
</dbReference>
<evidence type="ECO:0000256" key="3">
    <source>
        <dbReference type="ARBA" id="ARBA00022692"/>
    </source>
</evidence>
<dbReference type="STRING" id="610380.E2BAB4"/>
<feature type="transmembrane region" description="Helical" evidence="10">
    <location>
        <begin position="47"/>
        <end position="66"/>
    </location>
</feature>
<keyword evidence="12" id="KW-1185">Reference proteome</keyword>
<feature type="transmembrane region" description="Helical" evidence="10">
    <location>
        <begin position="78"/>
        <end position="95"/>
    </location>
</feature>
<evidence type="ECO:0000256" key="6">
    <source>
        <dbReference type="ARBA" id="ARBA00023180"/>
    </source>
</evidence>
<evidence type="ECO:0000256" key="7">
    <source>
        <dbReference type="ARBA" id="ARBA00040302"/>
    </source>
</evidence>
<feature type="transmembrane region" description="Helical" evidence="10">
    <location>
        <begin position="280"/>
        <end position="303"/>
    </location>
</feature>
<keyword evidence="4 10" id="KW-1133">Transmembrane helix</keyword>
<reference evidence="11 12" key="1">
    <citation type="journal article" date="2010" name="Science">
        <title>Genomic comparison of the ants Camponotus floridanus and Harpegnathos saltator.</title>
        <authorList>
            <person name="Bonasio R."/>
            <person name="Zhang G."/>
            <person name="Ye C."/>
            <person name="Mutti N.S."/>
            <person name="Fang X."/>
            <person name="Qin N."/>
            <person name="Donahue G."/>
            <person name="Yang P."/>
            <person name="Li Q."/>
            <person name="Li C."/>
            <person name="Zhang P."/>
            <person name="Huang Z."/>
            <person name="Berger S.L."/>
            <person name="Reinberg D."/>
            <person name="Wang J."/>
            <person name="Liebig J."/>
        </authorList>
    </citation>
    <scope>NUCLEOTIDE SEQUENCE [LARGE SCALE GENOMIC DNA]</scope>
    <source>
        <strain evidence="11 12">R22 G/1</strain>
    </source>
</reference>
<protein>
    <recommendedName>
        <fullName evidence="7">UNC93-like protein MFSD11</fullName>
    </recommendedName>
    <alternativeName>
        <fullName evidence="8">Major facilitator superfamily domain-containing protein 11</fullName>
    </alternativeName>
</protein>
<dbReference type="KEGG" id="hst:105180608"/>
<dbReference type="Proteomes" id="UP000008237">
    <property type="component" value="Unassembled WGS sequence"/>
</dbReference>
<dbReference type="InParanoid" id="E2BAB4"/>
<keyword evidence="3 10" id="KW-0812">Transmembrane</keyword>
<feature type="transmembrane region" description="Helical" evidence="10">
    <location>
        <begin position="413"/>
        <end position="434"/>
    </location>
</feature>
<proteinExistence type="inferred from homology"/>
<dbReference type="OMA" id="QFQDKTH"/>
<dbReference type="GO" id="GO:0016020">
    <property type="term" value="C:membrane"/>
    <property type="evidence" value="ECO:0007669"/>
    <property type="project" value="UniProtKB-SubCell"/>
</dbReference>
<feature type="region of interest" description="Disordered" evidence="9">
    <location>
        <begin position="441"/>
        <end position="461"/>
    </location>
</feature>
<feature type="transmembrane region" description="Helical" evidence="10">
    <location>
        <begin position="139"/>
        <end position="159"/>
    </location>
</feature>
<evidence type="ECO:0000256" key="8">
    <source>
        <dbReference type="ARBA" id="ARBA00041910"/>
    </source>
</evidence>
<evidence type="ECO:0000256" key="5">
    <source>
        <dbReference type="ARBA" id="ARBA00023136"/>
    </source>
</evidence>